<evidence type="ECO:0000256" key="1">
    <source>
        <dbReference type="ARBA" id="ARBA00004651"/>
    </source>
</evidence>
<evidence type="ECO:0000259" key="10">
    <source>
        <dbReference type="PROSITE" id="PS50928"/>
    </source>
</evidence>
<keyword evidence="5 9" id="KW-1003">Cell membrane</keyword>
<dbReference type="InterPro" id="IPR005672">
    <property type="entry name" value="Phosphate_PstA"/>
</dbReference>
<dbReference type="Proteomes" id="UP000262325">
    <property type="component" value="Unassembled WGS sequence"/>
</dbReference>
<dbReference type="CDD" id="cd06261">
    <property type="entry name" value="TM_PBP2"/>
    <property type="match status" value="1"/>
</dbReference>
<feature type="transmembrane region" description="Helical" evidence="9">
    <location>
        <begin position="214"/>
        <end position="235"/>
    </location>
</feature>
<dbReference type="InterPro" id="IPR000515">
    <property type="entry name" value="MetI-like"/>
</dbReference>
<evidence type="ECO:0000256" key="5">
    <source>
        <dbReference type="ARBA" id="ARBA00022475"/>
    </source>
</evidence>
<evidence type="ECO:0000313" key="11">
    <source>
        <dbReference type="EMBL" id="HCW92586.1"/>
    </source>
</evidence>
<dbReference type="Pfam" id="PF00528">
    <property type="entry name" value="BPD_transp_1"/>
    <property type="match status" value="1"/>
</dbReference>
<evidence type="ECO:0000256" key="9">
    <source>
        <dbReference type="RuleBase" id="RU363043"/>
    </source>
</evidence>
<keyword evidence="4" id="KW-0813">Transport</keyword>
<evidence type="ECO:0000256" key="6">
    <source>
        <dbReference type="ARBA" id="ARBA00022692"/>
    </source>
</evidence>
<dbReference type="GO" id="GO:0005315">
    <property type="term" value="F:phosphate transmembrane transporter activity"/>
    <property type="evidence" value="ECO:0007669"/>
    <property type="project" value="InterPro"/>
</dbReference>
<sequence>MSSLIESSQANKKRYRAEKRFKFYGFAALLLSLGFLIFFFTDIVSKGYTAFMQTEIKTKITYTKETVEIPPLAVNEEVRDFVSHGFVRMISSQVENNPDLMGKTVTRWVVAKDSVDQYIKGQPNGLSSSDKQKIDKLRKAGKVELAFNKYFFINGDSKLPEISGIFSAAVGTLYVIILTVLFSVPIGVMSAIYLEEYAPDNMLTRSIEVNINNLAAIPSILFGLLGLAVFINFFGVPRSSALAGGLTLSLMTLPVIIISTRASLQAVPDSIRHGALAVGASKWQMIWHHILPVSVPGILTGTILGVARAMGETAPLLLVGMMAYIPEAPDSFTDAATVLPAQIYTWASASQRAYVERTAAAIIVLLAILLTLNAAAIWLRNKNEKKW</sequence>
<feature type="transmembrane region" description="Helical" evidence="9">
    <location>
        <begin position="285"/>
        <end position="307"/>
    </location>
</feature>
<evidence type="ECO:0000256" key="8">
    <source>
        <dbReference type="ARBA" id="ARBA00023136"/>
    </source>
</evidence>
<comment type="caution">
    <text evidence="11">The sequence shown here is derived from an EMBL/GenBank/DDBJ whole genome shotgun (WGS) entry which is preliminary data.</text>
</comment>
<dbReference type="Gene3D" id="1.10.3720.10">
    <property type="entry name" value="MetI-like"/>
    <property type="match status" value="1"/>
</dbReference>
<dbReference type="GO" id="GO:0035435">
    <property type="term" value="P:phosphate ion transmembrane transport"/>
    <property type="evidence" value="ECO:0007669"/>
    <property type="project" value="InterPro"/>
</dbReference>
<feature type="transmembrane region" description="Helical" evidence="9">
    <location>
        <begin position="165"/>
        <end position="194"/>
    </location>
</feature>
<evidence type="ECO:0000256" key="7">
    <source>
        <dbReference type="ARBA" id="ARBA00022989"/>
    </source>
</evidence>
<dbReference type="AlphaFoldDB" id="A0A3D5Q9S9"/>
<organism evidence="11 12">
    <name type="scientific">Flexistipes sinusarabici</name>
    <dbReference type="NCBI Taxonomy" id="2352"/>
    <lineage>
        <taxon>Bacteria</taxon>
        <taxon>Pseudomonadati</taxon>
        <taxon>Deferribacterota</taxon>
        <taxon>Deferribacteres</taxon>
        <taxon>Deferribacterales</taxon>
        <taxon>Flexistipitaceae</taxon>
        <taxon>Flexistipes</taxon>
    </lineage>
</organism>
<feature type="transmembrane region" description="Helical" evidence="9">
    <location>
        <begin position="359"/>
        <end position="379"/>
    </location>
</feature>
<feature type="transmembrane region" description="Helical" evidence="9">
    <location>
        <begin position="241"/>
        <end position="264"/>
    </location>
</feature>
<dbReference type="PROSITE" id="PS50928">
    <property type="entry name" value="ABC_TM1"/>
    <property type="match status" value="1"/>
</dbReference>
<dbReference type="SUPFAM" id="SSF161098">
    <property type="entry name" value="MetI-like"/>
    <property type="match status" value="1"/>
</dbReference>
<keyword evidence="8 9" id="KW-0472">Membrane</keyword>
<accession>A0A3D5Q9S9</accession>
<dbReference type="InterPro" id="IPR035906">
    <property type="entry name" value="MetI-like_sf"/>
</dbReference>
<dbReference type="GO" id="GO:0005886">
    <property type="term" value="C:plasma membrane"/>
    <property type="evidence" value="ECO:0007669"/>
    <property type="project" value="UniProtKB-SubCell"/>
</dbReference>
<feature type="domain" description="ABC transmembrane type-1" evidence="10">
    <location>
        <begin position="169"/>
        <end position="376"/>
    </location>
</feature>
<protein>
    <recommendedName>
        <fullName evidence="3 9">Phosphate transport system permease protein PstA</fullName>
    </recommendedName>
</protein>
<dbReference type="PANTHER" id="PTHR43470">
    <property type="entry name" value="PHOSPHATE TRANSPORT SYSTEM PERMEASE PROTEIN PSTA-RELATED"/>
    <property type="match status" value="1"/>
</dbReference>
<feature type="transmembrane region" description="Helical" evidence="9">
    <location>
        <begin position="21"/>
        <end position="41"/>
    </location>
</feature>
<proteinExistence type="inferred from homology"/>
<name>A0A3D5Q9S9_FLESI</name>
<dbReference type="NCBIfam" id="TIGR00974">
    <property type="entry name" value="3a0107s02c"/>
    <property type="match status" value="1"/>
</dbReference>
<dbReference type="EMBL" id="DPPF01000060">
    <property type="protein sequence ID" value="HCW92586.1"/>
    <property type="molecule type" value="Genomic_DNA"/>
</dbReference>
<reference evidence="11 12" key="1">
    <citation type="journal article" date="2018" name="Nat. Biotechnol.">
        <title>A standardized bacterial taxonomy based on genome phylogeny substantially revises the tree of life.</title>
        <authorList>
            <person name="Parks D.H."/>
            <person name="Chuvochina M."/>
            <person name="Waite D.W."/>
            <person name="Rinke C."/>
            <person name="Skarshewski A."/>
            <person name="Chaumeil P.A."/>
            <person name="Hugenholtz P."/>
        </authorList>
    </citation>
    <scope>NUCLEOTIDE SEQUENCE [LARGE SCALE GENOMIC DNA]</scope>
    <source>
        <strain evidence="11">UBA8672</strain>
    </source>
</reference>
<dbReference type="Pfam" id="PF11812">
    <property type="entry name" value="DUF3333"/>
    <property type="match status" value="2"/>
</dbReference>
<dbReference type="InterPro" id="IPR024573">
    <property type="entry name" value="DUF3333"/>
</dbReference>
<evidence type="ECO:0000256" key="4">
    <source>
        <dbReference type="ARBA" id="ARBA00022448"/>
    </source>
</evidence>
<gene>
    <name evidence="11" type="primary">pstA</name>
    <name evidence="11" type="ORF">DHM44_02785</name>
</gene>
<evidence type="ECO:0000313" key="12">
    <source>
        <dbReference type="Proteomes" id="UP000262325"/>
    </source>
</evidence>
<keyword evidence="7 9" id="KW-1133">Transmembrane helix</keyword>
<comment type="similarity">
    <text evidence="2 9">Belongs to the binding-protein-dependent transport system permease family. CysTW subfamily.</text>
</comment>
<evidence type="ECO:0000256" key="2">
    <source>
        <dbReference type="ARBA" id="ARBA00007069"/>
    </source>
</evidence>
<comment type="subcellular location">
    <subcellularLocation>
        <location evidence="1 9">Cell membrane</location>
        <topology evidence="1 9">Multi-pass membrane protein</topology>
    </subcellularLocation>
</comment>
<keyword evidence="6 9" id="KW-0812">Transmembrane</keyword>
<evidence type="ECO:0000256" key="3">
    <source>
        <dbReference type="ARBA" id="ARBA00016864"/>
    </source>
</evidence>